<dbReference type="AlphaFoldDB" id="A0A7K1T2P5"/>
<keyword evidence="2" id="KW-1185">Reference proteome</keyword>
<protein>
    <submittedName>
        <fullName evidence="1">Uncharacterized protein</fullName>
    </submittedName>
</protein>
<gene>
    <name evidence="1" type="ORF">GO707_01480</name>
</gene>
<organism evidence="1 2">
    <name type="scientific">Adlercreutzia rubneri</name>
    <dbReference type="NCBI Taxonomy" id="2916441"/>
    <lineage>
        <taxon>Bacteria</taxon>
        <taxon>Bacillati</taxon>
        <taxon>Actinomycetota</taxon>
        <taxon>Coriobacteriia</taxon>
        <taxon>Eggerthellales</taxon>
        <taxon>Eggerthellaceae</taxon>
        <taxon>Adlercreutzia</taxon>
    </lineage>
</organism>
<sequence length="249" mass="27596">MEECDILVYDITDSDAARKTFVAMLDEPLVDQVISGLASDDSVAEMFDGFRIKGMHVTTCDDNCASIISNGILPLCEVLSRGCALGKFLEGHLEIDLRDNAQLLDSSSLKALPPLIRSKLRSDNRVSAYLYSVSKDEGYYERPEILHDCVSQRPFEAQRVIESKWREGKSSFCVYFEVPFQNVSTISYVYAADEQEGGRNANWLSSVICELLCLARKVGEGEVDSSIVMTLKPGLIVSPEFITDVAICP</sequence>
<evidence type="ECO:0000313" key="2">
    <source>
        <dbReference type="Proteomes" id="UP000488839"/>
    </source>
</evidence>
<name>A0A7K1T2P5_9ACTN</name>
<proteinExistence type="predicted"/>
<accession>A0A7K1T2P5</accession>
<dbReference type="RefSeq" id="WP_147270630.1">
    <property type="nucleotide sequence ID" value="NZ_WPOO01000001.1"/>
</dbReference>
<dbReference type="Proteomes" id="UP000488839">
    <property type="component" value="Unassembled WGS sequence"/>
</dbReference>
<evidence type="ECO:0000313" key="1">
    <source>
        <dbReference type="EMBL" id="MVN57913.1"/>
    </source>
</evidence>
<dbReference type="EMBL" id="WPOO01000001">
    <property type="protein sequence ID" value="MVN57913.1"/>
    <property type="molecule type" value="Genomic_DNA"/>
</dbReference>
<reference evidence="1 2" key="1">
    <citation type="submission" date="2019-11" db="EMBL/GenBank/DDBJ databases">
        <title>Whole genome shotgun sequencing (WGS) data from Adlercreutzia equolifaciens ResAG-91, Eggerthella lenta MRI-F36, MRI-F37, MRI-F40, ResAG-49, ResAG-88, ResAG-121, ResAG-145, and Gordonibacter sp. ResAG-5, ResAG-26, ResAG-43, ResAG-50, ResAG-59.</title>
        <authorList>
            <person name="Stoll D.A."/>
            <person name="Danylec N."/>
            <person name="Franz C.M.A.P."/>
            <person name="Huch M."/>
        </authorList>
    </citation>
    <scope>NUCLEOTIDE SEQUENCE [LARGE SCALE GENOMIC DNA]</scope>
    <source>
        <strain evidence="1 2">ResAG-91</strain>
    </source>
</reference>
<comment type="caution">
    <text evidence="1">The sequence shown here is derived from an EMBL/GenBank/DDBJ whole genome shotgun (WGS) entry which is preliminary data.</text>
</comment>